<comment type="caution">
    <text evidence="2">The sequence shown here is derived from an EMBL/GenBank/DDBJ whole genome shotgun (WGS) entry which is preliminary data.</text>
</comment>
<keyword evidence="3" id="KW-1185">Reference proteome</keyword>
<evidence type="ECO:0000256" key="1">
    <source>
        <dbReference type="SAM" id="MobiDB-lite"/>
    </source>
</evidence>
<feature type="region of interest" description="Disordered" evidence="1">
    <location>
        <begin position="1"/>
        <end position="30"/>
    </location>
</feature>
<name>A0AAW2FAH8_9HYME</name>
<organism evidence="2 3">
    <name type="scientific">Cardiocondyla obscurior</name>
    <dbReference type="NCBI Taxonomy" id="286306"/>
    <lineage>
        <taxon>Eukaryota</taxon>
        <taxon>Metazoa</taxon>
        <taxon>Ecdysozoa</taxon>
        <taxon>Arthropoda</taxon>
        <taxon>Hexapoda</taxon>
        <taxon>Insecta</taxon>
        <taxon>Pterygota</taxon>
        <taxon>Neoptera</taxon>
        <taxon>Endopterygota</taxon>
        <taxon>Hymenoptera</taxon>
        <taxon>Apocrita</taxon>
        <taxon>Aculeata</taxon>
        <taxon>Formicoidea</taxon>
        <taxon>Formicidae</taxon>
        <taxon>Myrmicinae</taxon>
        <taxon>Cardiocondyla</taxon>
    </lineage>
</organism>
<accession>A0AAW2FAH8</accession>
<gene>
    <name evidence="2" type="ORF">PUN28_013009</name>
</gene>
<dbReference type="EMBL" id="JADYXP020000013">
    <property type="protein sequence ID" value="KAL0111511.1"/>
    <property type="molecule type" value="Genomic_DNA"/>
</dbReference>
<protein>
    <submittedName>
        <fullName evidence="2">Uncharacterized protein</fullName>
    </submittedName>
</protein>
<dbReference type="AlphaFoldDB" id="A0AAW2FAH8"/>
<sequence>MKKKKKKKIPETVMDEGKRQRKRKEKGAQPRIGFLTVSTSSRTRKPDIWTQDSCADHNRVVPRKAGFHGARRERWTFLPLFSRRENAPRIAMCIRKAVILQQLWSAFTTQTLSMILD</sequence>
<proteinExistence type="predicted"/>
<dbReference type="Proteomes" id="UP001430953">
    <property type="component" value="Unassembled WGS sequence"/>
</dbReference>
<evidence type="ECO:0000313" key="2">
    <source>
        <dbReference type="EMBL" id="KAL0111511.1"/>
    </source>
</evidence>
<evidence type="ECO:0000313" key="3">
    <source>
        <dbReference type="Proteomes" id="UP001430953"/>
    </source>
</evidence>
<reference evidence="2 3" key="1">
    <citation type="submission" date="2023-03" db="EMBL/GenBank/DDBJ databases">
        <title>High recombination rates correlate with genetic variation in Cardiocondyla obscurior ants.</title>
        <authorList>
            <person name="Errbii M."/>
        </authorList>
    </citation>
    <scope>NUCLEOTIDE SEQUENCE [LARGE SCALE GENOMIC DNA]</scope>
    <source>
        <strain evidence="2">Alpha-2009</strain>
        <tissue evidence="2">Whole body</tissue>
    </source>
</reference>